<dbReference type="GO" id="GO:0070677">
    <property type="term" value="F:rRNA (cytosine-2'-O-)-methyltransferase activity"/>
    <property type="evidence" value="ECO:0007669"/>
    <property type="project" value="UniProtKB-UniRule"/>
</dbReference>
<dbReference type="KEGG" id="nav:JQS30_11570"/>
<keyword evidence="9" id="KW-1185">Reference proteome</keyword>
<sequence length="313" mass="33488">MKQPTGTLVLLGAPLGNPGDASARLASQLATADVIAAEDTRRLKRLLADLHVETNARIVSYFEGNEARRTPELLELLREGTHLVLITDGGMPSVSDPGYRLVRAAIDAQIAVTAVPGPSAVTTALALSGLPCDRFSFEGFVPRKAGERTRLFTELAEEPRTMVFFESPRRIISTVADMGKAFGADRPVALCRELTKTYEEVRRGTIGEVLSGVEAQPPLGEITLVVAGWEGPDASEATSENLALEVERLEADGMPRKDAMKLVASKFGLSRRDVYGAVLAQKSTDSQLPGCGCALLTAGKVGRWCRDLGRNAS</sequence>
<keyword evidence="2 6" id="KW-0698">rRNA processing</keyword>
<evidence type="ECO:0000256" key="4">
    <source>
        <dbReference type="ARBA" id="ARBA00022679"/>
    </source>
</evidence>
<evidence type="ECO:0000313" key="9">
    <source>
        <dbReference type="Proteomes" id="UP000662939"/>
    </source>
</evidence>
<evidence type="ECO:0000256" key="2">
    <source>
        <dbReference type="ARBA" id="ARBA00022552"/>
    </source>
</evidence>
<dbReference type="FunFam" id="3.40.1010.10:FF:000007">
    <property type="entry name" value="Ribosomal RNA small subunit methyltransferase I"/>
    <property type="match status" value="1"/>
</dbReference>
<dbReference type="PANTHER" id="PTHR46111:SF1">
    <property type="entry name" value="RIBOSOMAL RNA SMALL SUBUNIT METHYLTRANSFERASE I"/>
    <property type="match status" value="1"/>
</dbReference>
<dbReference type="FunFam" id="3.30.950.10:FF:000002">
    <property type="entry name" value="Ribosomal RNA small subunit methyltransferase I"/>
    <property type="match status" value="1"/>
</dbReference>
<keyword evidence="3 6" id="KW-0489">Methyltransferase</keyword>
<evidence type="ECO:0000313" key="8">
    <source>
        <dbReference type="EMBL" id="QSB07059.1"/>
    </source>
</evidence>
<accession>A0A895XUW0</accession>
<dbReference type="PIRSF" id="PIRSF005917">
    <property type="entry name" value="MTase_YraL"/>
    <property type="match status" value="1"/>
</dbReference>
<dbReference type="GO" id="GO:0005737">
    <property type="term" value="C:cytoplasm"/>
    <property type="evidence" value="ECO:0007669"/>
    <property type="project" value="UniProtKB-SubCell"/>
</dbReference>
<dbReference type="InterPro" id="IPR000878">
    <property type="entry name" value="4pyrrol_Mease"/>
</dbReference>
<keyword evidence="1 6" id="KW-0963">Cytoplasm</keyword>
<keyword evidence="5 6" id="KW-0949">S-adenosyl-L-methionine</keyword>
<dbReference type="AlphaFoldDB" id="A0A895XUW0"/>
<dbReference type="CDD" id="cd11648">
    <property type="entry name" value="RsmI"/>
    <property type="match status" value="1"/>
</dbReference>
<name>A0A895XUW0_9ACTN</name>
<dbReference type="Gene3D" id="3.30.950.10">
    <property type="entry name" value="Methyltransferase, Cobalt-precorrin-4 Transmethylase, Domain 2"/>
    <property type="match status" value="1"/>
</dbReference>
<dbReference type="EMBL" id="CP070496">
    <property type="protein sequence ID" value="QSB07059.1"/>
    <property type="molecule type" value="Genomic_DNA"/>
</dbReference>
<dbReference type="HAMAP" id="MF_01877">
    <property type="entry name" value="16SrRNA_methyltr_I"/>
    <property type="match status" value="1"/>
</dbReference>
<dbReference type="EC" id="2.1.1.198" evidence="6"/>
<evidence type="ECO:0000256" key="1">
    <source>
        <dbReference type="ARBA" id="ARBA00022490"/>
    </source>
</evidence>
<feature type="domain" description="Tetrapyrrole methylase" evidence="7">
    <location>
        <begin position="7"/>
        <end position="209"/>
    </location>
</feature>
<organism evidence="8 9">
    <name type="scientific">Natronoglycomyces albus</name>
    <dbReference type="NCBI Taxonomy" id="2811108"/>
    <lineage>
        <taxon>Bacteria</taxon>
        <taxon>Bacillati</taxon>
        <taxon>Actinomycetota</taxon>
        <taxon>Actinomycetes</taxon>
        <taxon>Glycomycetales</taxon>
        <taxon>Glycomycetaceae</taxon>
        <taxon>Natronoglycomyces</taxon>
    </lineage>
</organism>
<comment type="function">
    <text evidence="6">Catalyzes the 2'-O-methylation of the ribose of cytidine 1402 (C1402) in 16S rRNA.</text>
</comment>
<dbReference type="InterPro" id="IPR014776">
    <property type="entry name" value="4pyrrole_Mease_sub2"/>
</dbReference>
<keyword evidence="4 6" id="KW-0808">Transferase</keyword>
<dbReference type="Pfam" id="PF00590">
    <property type="entry name" value="TP_methylase"/>
    <property type="match status" value="1"/>
</dbReference>
<comment type="catalytic activity">
    <reaction evidence="6">
        <text>cytidine(1402) in 16S rRNA + S-adenosyl-L-methionine = 2'-O-methylcytidine(1402) in 16S rRNA + S-adenosyl-L-homocysteine + H(+)</text>
        <dbReference type="Rhea" id="RHEA:42924"/>
        <dbReference type="Rhea" id="RHEA-COMP:10285"/>
        <dbReference type="Rhea" id="RHEA-COMP:10286"/>
        <dbReference type="ChEBI" id="CHEBI:15378"/>
        <dbReference type="ChEBI" id="CHEBI:57856"/>
        <dbReference type="ChEBI" id="CHEBI:59789"/>
        <dbReference type="ChEBI" id="CHEBI:74495"/>
        <dbReference type="ChEBI" id="CHEBI:82748"/>
        <dbReference type="EC" id="2.1.1.198"/>
    </reaction>
</comment>
<dbReference type="PANTHER" id="PTHR46111">
    <property type="entry name" value="RIBOSOMAL RNA SMALL SUBUNIT METHYLTRANSFERASE I"/>
    <property type="match status" value="1"/>
</dbReference>
<dbReference type="NCBIfam" id="TIGR00096">
    <property type="entry name" value="16S rRNA (cytidine(1402)-2'-O)-methyltransferase"/>
    <property type="match status" value="1"/>
</dbReference>
<evidence type="ECO:0000256" key="3">
    <source>
        <dbReference type="ARBA" id="ARBA00022603"/>
    </source>
</evidence>
<comment type="subcellular location">
    <subcellularLocation>
        <location evidence="6">Cytoplasm</location>
    </subcellularLocation>
</comment>
<dbReference type="InterPro" id="IPR014777">
    <property type="entry name" value="4pyrrole_Mease_sub1"/>
</dbReference>
<gene>
    <name evidence="6 8" type="primary">rsmI</name>
    <name evidence="8" type="ORF">JQS30_11570</name>
</gene>
<evidence type="ECO:0000256" key="6">
    <source>
        <dbReference type="HAMAP-Rule" id="MF_01877"/>
    </source>
</evidence>
<dbReference type="Gene3D" id="3.40.1010.10">
    <property type="entry name" value="Cobalt-precorrin-4 Transmethylase, Domain 1"/>
    <property type="match status" value="1"/>
</dbReference>
<dbReference type="InterPro" id="IPR035996">
    <property type="entry name" value="4pyrrol_Methylase_sf"/>
</dbReference>
<proteinExistence type="inferred from homology"/>
<dbReference type="Proteomes" id="UP000662939">
    <property type="component" value="Chromosome"/>
</dbReference>
<reference evidence="8" key="1">
    <citation type="submission" date="2021-02" db="EMBL/GenBank/DDBJ databases">
        <title>Natronoglycomyces albus gen. nov., sp. nov, a haloalkaliphilic actinobacterium from a soda solonchak soil.</title>
        <authorList>
            <person name="Sorokin D.Y."/>
            <person name="Khijniak T.V."/>
            <person name="Zakharycheva A.P."/>
            <person name="Boueva O.V."/>
            <person name="Ariskina E.V."/>
            <person name="Hahnke R.L."/>
            <person name="Bunk B."/>
            <person name="Sproer C."/>
            <person name="Schumann P."/>
            <person name="Evtushenko L.I."/>
            <person name="Kublanov I.V."/>
        </authorList>
    </citation>
    <scope>NUCLEOTIDE SEQUENCE</scope>
    <source>
        <strain evidence="8">DSM 106290</strain>
    </source>
</reference>
<dbReference type="InterPro" id="IPR008189">
    <property type="entry name" value="rRNA_ssu_MeTfrase_I"/>
</dbReference>
<dbReference type="SUPFAM" id="SSF53790">
    <property type="entry name" value="Tetrapyrrole methylase"/>
    <property type="match status" value="1"/>
</dbReference>
<protein>
    <recommendedName>
        <fullName evidence="6">Ribosomal RNA small subunit methyltransferase I</fullName>
        <ecNumber evidence="6">2.1.1.198</ecNumber>
    </recommendedName>
    <alternativeName>
        <fullName evidence="6">16S rRNA 2'-O-ribose C1402 methyltransferase</fullName>
    </alternativeName>
    <alternativeName>
        <fullName evidence="6">rRNA (cytidine-2'-O-)-methyltransferase RsmI</fullName>
    </alternativeName>
</protein>
<comment type="similarity">
    <text evidence="6">Belongs to the methyltransferase superfamily. RsmI family.</text>
</comment>
<evidence type="ECO:0000259" key="7">
    <source>
        <dbReference type="Pfam" id="PF00590"/>
    </source>
</evidence>
<evidence type="ECO:0000256" key="5">
    <source>
        <dbReference type="ARBA" id="ARBA00022691"/>
    </source>
</evidence>